<organism evidence="9 11">
    <name type="scientific">Sulfodiicoccus acidiphilus</name>
    <dbReference type="NCBI Taxonomy" id="1670455"/>
    <lineage>
        <taxon>Archaea</taxon>
        <taxon>Thermoproteota</taxon>
        <taxon>Thermoprotei</taxon>
        <taxon>Sulfolobales</taxon>
        <taxon>Sulfolobaceae</taxon>
        <taxon>Sulfodiicoccus</taxon>
    </lineage>
</organism>
<dbReference type="KEGG" id="sacd:HS1genome_0244"/>
<reference evidence="10" key="4">
    <citation type="submission" date="2020-09" db="EMBL/GenBank/DDBJ databases">
        <authorList>
            <person name="Sun Q."/>
            <person name="Ohkuma M."/>
        </authorList>
    </citation>
    <scope>NUCLEOTIDE SEQUENCE</scope>
    <source>
        <strain evidence="10">JCM 31740</strain>
    </source>
</reference>
<dbReference type="EMBL" id="BMQS01000022">
    <property type="protein sequence ID" value="GGU02471.1"/>
    <property type="molecule type" value="Genomic_DNA"/>
</dbReference>
<dbReference type="Proteomes" id="UP000616143">
    <property type="component" value="Unassembled WGS sequence"/>
</dbReference>
<feature type="domain" description="Transketolase N-terminal" evidence="8">
    <location>
        <begin position="57"/>
        <end position="277"/>
    </location>
</feature>
<reference evidence="11" key="2">
    <citation type="submission" date="2018-04" db="EMBL/GenBank/DDBJ databases">
        <title>Complete genome sequence of Sulfodiicoccus acidiphilus strain HS-1.</title>
        <authorList>
            <person name="Sakai H.D."/>
            <person name="Kurosawa N."/>
        </authorList>
    </citation>
    <scope>NUCLEOTIDE SEQUENCE [LARGE SCALE GENOMIC DNA]</scope>
    <source>
        <strain evidence="11">HS-1</strain>
    </source>
</reference>
<evidence type="ECO:0000256" key="3">
    <source>
        <dbReference type="ARBA" id="ARBA00007131"/>
    </source>
</evidence>
<dbReference type="InterPro" id="IPR029061">
    <property type="entry name" value="THDP-binding"/>
</dbReference>
<evidence type="ECO:0000313" key="11">
    <source>
        <dbReference type="Proteomes" id="UP000276741"/>
    </source>
</evidence>
<dbReference type="CDD" id="cd02012">
    <property type="entry name" value="TPP_TK"/>
    <property type="match status" value="1"/>
</dbReference>
<dbReference type="SUPFAM" id="SSF52518">
    <property type="entry name" value="Thiamin diphosphate-binding fold (THDP-binding)"/>
    <property type="match status" value="1"/>
</dbReference>
<comment type="similarity">
    <text evidence="3">Belongs to the transketolase family.</text>
</comment>
<name>A0A348B103_9CREN</name>
<evidence type="ECO:0000256" key="6">
    <source>
        <dbReference type="ARBA" id="ARBA00023052"/>
    </source>
</evidence>
<evidence type="ECO:0000313" key="9">
    <source>
        <dbReference type="EMBL" id="BBD71855.1"/>
    </source>
</evidence>
<reference evidence="10" key="1">
    <citation type="journal article" date="2014" name="Int. J. Syst. Evol. Microbiol.">
        <title>Complete genome sequence of Corynebacterium casei LMG S-19264T (=DSM 44701T), isolated from a smear-ripened cheese.</title>
        <authorList>
            <consortium name="US DOE Joint Genome Institute (JGI-PGF)"/>
            <person name="Walter F."/>
            <person name="Albersmeier A."/>
            <person name="Kalinowski J."/>
            <person name="Ruckert C."/>
        </authorList>
    </citation>
    <scope>NUCLEOTIDE SEQUENCE</scope>
    <source>
        <strain evidence="10">JCM 31740</strain>
    </source>
</reference>
<evidence type="ECO:0000313" key="10">
    <source>
        <dbReference type="EMBL" id="GGU02471.1"/>
    </source>
</evidence>
<dbReference type="GO" id="GO:0018491">
    <property type="term" value="F:2-oxobutyrate synthase activity"/>
    <property type="evidence" value="ECO:0007669"/>
    <property type="project" value="UniProtKB-ARBA"/>
</dbReference>
<evidence type="ECO:0000256" key="2">
    <source>
        <dbReference type="ARBA" id="ARBA00003908"/>
    </source>
</evidence>
<comment type="cofactor">
    <cofactor evidence="1">
        <name>thiamine diphosphate</name>
        <dbReference type="ChEBI" id="CHEBI:58937"/>
    </cofactor>
</comment>
<dbReference type="GO" id="GO:0047553">
    <property type="term" value="F:2-oxoglutarate synthase activity"/>
    <property type="evidence" value="ECO:0007669"/>
    <property type="project" value="UniProtKB-ARBA"/>
</dbReference>
<keyword evidence="6" id="KW-0786">Thiamine pyrophosphate</keyword>
<dbReference type="PANTHER" id="PTHR47514:SF1">
    <property type="entry name" value="TRANSKETOLASE N-TERMINAL SECTION-RELATED"/>
    <property type="match status" value="1"/>
</dbReference>
<dbReference type="InterPro" id="IPR005474">
    <property type="entry name" value="Transketolase_N"/>
</dbReference>
<reference evidence="9" key="3">
    <citation type="journal article" date="2019" name="BMC Res. Notes">
        <title>Complete genome sequence of the Sulfodiicoccus acidiphilus strain HS-1T, the first crenarchaeon that lacks polB3, isolated from an acidic hot spring in Ohwaku-dani, Hakone, Japan.</title>
        <authorList>
            <person name="Sakai H.D."/>
            <person name="Kurosawa N."/>
        </authorList>
    </citation>
    <scope>NUCLEOTIDE SEQUENCE</scope>
    <source>
        <strain evidence="9">HS-1</strain>
    </source>
</reference>
<proteinExistence type="inferred from homology"/>
<comment type="function">
    <text evidence="2">Catalyzes the coenzyme A-dependent oxidative decarboxylation of different 2-oxoacids such as 2-oxoglutarate, pyruvate and 2-oxobutyrate to form their CoA derivatives.</text>
</comment>
<dbReference type="EC" id="1.2.7.11" evidence="5"/>
<evidence type="ECO:0000256" key="4">
    <source>
        <dbReference type="ARBA" id="ARBA00011631"/>
    </source>
</evidence>
<protein>
    <recommendedName>
        <fullName evidence="5">2-oxoacid oxidoreductase (ferredoxin)</fullName>
        <ecNumber evidence="5">1.2.7.11</ecNumber>
    </recommendedName>
</protein>
<dbReference type="AlphaFoldDB" id="A0A348B103"/>
<evidence type="ECO:0000256" key="1">
    <source>
        <dbReference type="ARBA" id="ARBA00001964"/>
    </source>
</evidence>
<gene>
    <name evidence="10" type="ORF">GCM10007116_19450</name>
    <name evidence="9" type="ORF">HS1genome_0244</name>
</gene>
<dbReference type="Proteomes" id="UP000276741">
    <property type="component" value="Chromosome"/>
</dbReference>
<dbReference type="GO" id="GO:0019164">
    <property type="term" value="F:pyruvate synthase activity"/>
    <property type="evidence" value="ECO:0007669"/>
    <property type="project" value="UniProtKB-ARBA"/>
</dbReference>
<evidence type="ECO:0000256" key="7">
    <source>
        <dbReference type="ARBA" id="ARBA00048893"/>
    </source>
</evidence>
<keyword evidence="11" id="KW-1185">Reference proteome</keyword>
<dbReference type="Pfam" id="PF00456">
    <property type="entry name" value="Transketolase_N"/>
    <property type="match status" value="1"/>
</dbReference>
<dbReference type="PANTHER" id="PTHR47514">
    <property type="entry name" value="TRANSKETOLASE N-TERMINAL SECTION-RELATED"/>
    <property type="match status" value="1"/>
</dbReference>
<comment type="catalytic activity">
    <reaction evidence="7">
        <text>a 2-oxocarboxylate + 2 oxidized [2Fe-2S]-[ferredoxin] + CoA = an acyl-CoA + 2 reduced [2Fe-2S]-[ferredoxin] + CO2 + H(+)</text>
        <dbReference type="Rhea" id="RHEA:42316"/>
        <dbReference type="Rhea" id="RHEA-COMP:10000"/>
        <dbReference type="Rhea" id="RHEA-COMP:10001"/>
        <dbReference type="ChEBI" id="CHEBI:15378"/>
        <dbReference type="ChEBI" id="CHEBI:16526"/>
        <dbReference type="ChEBI" id="CHEBI:33737"/>
        <dbReference type="ChEBI" id="CHEBI:33738"/>
        <dbReference type="ChEBI" id="CHEBI:35179"/>
        <dbReference type="ChEBI" id="CHEBI:57287"/>
        <dbReference type="ChEBI" id="CHEBI:58342"/>
        <dbReference type="EC" id="1.2.7.11"/>
    </reaction>
</comment>
<sequence length="298" mass="33115">MLKWLLTISEKLIKHSQRNIAGCLVEPMERADAKPISLEELNKLREVAERARKNVIRMLFYDQSIHVGSSLSSIEILTTLVFKYQRMAESHLDRDWLILSKGHAAPALYAVLAEKGVIKESELWKIQSIDGVLQGHPETFIPGVDMSTGSLGQGLSFGLGVAKGIKMSGRNGRVFVIMGDGEQDEGQVWESFTQKVARELDNILVFIELNGFQLDGDVESIKPKAFLQAVWRDAGWNTLSCDGHDFASIVAAIEEAQKARAPTVIFASTLRGKGFKPIENSKYQRSSPDDARKFLINA</sequence>
<accession>A0A348B103</accession>
<dbReference type="EMBL" id="AP018553">
    <property type="protein sequence ID" value="BBD71855.1"/>
    <property type="molecule type" value="Genomic_DNA"/>
</dbReference>
<evidence type="ECO:0000259" key="8">
    <source>
        <dbReference type="Pfam" id="PF00456"/>
    </source>
</evidence>
<dbReference type="Gene3D" id="3.40.50.970">
    <property type="match status" value="1"/>
</dbReference>
<comment type="subunit">
    <text evidence="4">Heterodimer composed of an alpha and a beta subunit.</text>
</comment>
<evidence type="ECO:0000256" key="5">
    <source>
        <dbReference type="ARBA" id="ARBA00012691"/>
    </source>
</evidence>